<dbReference type="RefSeq" id="WP_013076077.1">
    <property type="nucleotide sequence ID" value="NZ_CP047971.1"/>
</dbReference>
<proteinExistence type="predicted"/>
<evidence type="ECO:0000313" key="1">
    <source>
        <dbReference type="EMBL" id="CAB3390918.1"/>
    </source>
</evidence>
<dbReference type="AlphaFoldDB" id="A0A6F9E3D2"/>
<evidence type="ECO:0000313" key="2">
    <source>
        <dbReference type="Proteomes" id="UP000502196"/>
    </source>
</evidence>
<accession>A0A6F9E3D2</accession>
<sequence>MNLLEIEKKAEFLRQQLGGLIFAFLIDEGDPYSKFAVVVYTGDGFRTFPEPLDFLQKIQSERETVVPPALFSSDREG</sequence>
<gene>
    <name evidence="1" type="ORF">COOX1_0653</name>
</gene>
<dbReference type="Proteomes" id="UP000502196">
    <property type="component" value="Chromosome"/>
</dbReference>
<protein>
    <submittedName>
        <fullName evidence="1">Uncharacterized protein</fullName>
    </submittedName>
</protein>
<dbReference type="EMBL" id="LR792683">
    <property type="protein sequence ID" value="CAB3390918.1"/>
    <property type="molecule type" value="Genomic_DNA"/>
</dbReference>
<name>A0A6F9E3D2_9BACL</name>
<reference evidence="1 2" key="1">
    <citation type="submission" date="2020-04" db="EMBL/GenBank/DDBJ databases">
        <authorList>
            <person name="Hogendoorn C."/>
        </authorList>
    </citation>
    <scope>NUCLEOTIDE SEQUENCE [LARGE SCALE GENOMIC DNA]</scope>
    <source>
        <strain evidence="1">COOX1</strain>
    </source>
</reference>
<organism evidence="1 2">
    <name type="scientific">Kyrpidia spormannii</name>
    <dbReference type="NCBI Taxonomy" id="2055160"/>
    <lineage>
        <taxon>Bacteria</taxon>
        <taxon>Bacillati</taxon>
        <taxon>Bacillota</taxon>
        <taxon>Bacilli</taxon>
        <taxon>Bacillales</taxon>
        <taxon>Alicyclobacillaceae</taxon>
        <taxon>Kyrpidia</taxon>
    </lineage>
</organism>